<keyword evidence="8" id="KW-0186">Copper</keyword>
<dbReference type="SUPFAM" id="SSF49503">
    <property type="entry name" value="Cupredoxins"/>
    <property type="match status" value="1"/>
</dbReference>
<keyword evidence="2" id="KW-0813">Transport</keyword>
<keyword evidence="10" id="KW-1015">Disulfide bond</keyword>
<evidence type="ECO:0000313" key="15">
    <source>
        <dbReference type="EMBL" id="KAL0928421.1"/>
    </source>
</evidence>
<evidence type="ECO:0000256" key="6">
    <source>
        <dbReference type="ARBA" id="ARBA00022982"/>
    </source>
</evidence>
<feature type="domain" description="Phytocyanin" evidence="14">
    <location>
        <begin position="21"/>
        <end position="120"/>
    </location>
</feature>
<evidence type="ECO:0000256" key="11">
    <source>
        <dbReference type="ARBA" id="ARBA00023180"/>
    </source>
</evidence>
<dbReference type="PANTHER" id="PTHR33021">
    <property type="entry name" value="BLUE COPPER PROTEIN"/>
    <property type="match status" value="1"/>
</dbReference>
<dbReference type="FunFam" id="2.60.40.420:FF:000067">
    <property type="entry name" value="Cupredoxin superfamily protein"/>
    <property type="match status" value="1"/>
</dbReference>
<dbReference type="InterPro" id="IPR008972">
    <property type="entry name" value="Cupredoxin"/>
</dbReference>
<evidence type="ECO:0000256" key="5">
    <source>
        <dbReference type="ARBA" id="ARBA00022729"/>
    </source>
</evidence>
<dbReference type="Pfam" id="PF02298">
    <property type="entry name" value="Cu_bind_like"/>
    <property type="match status" value="1"/>
</dbReference>
<dbReference type="GO" id="GO:0016020">
    <property type="term" value="C:membrane"/>
    <property type="evidence" value="ECO:0007669"/>
    <property type="project" value="UniProtKB-SubCell"/>
</dbReference>
<protein>
    <recommendedName>
        <fullName evidence="14">Phytocyanin domain-containing protein</fullName>
    </recommendedName>
</protein>
<keyword evidence="3 12" id="KW-0812">Transmembrane</keyword>
<dbReference type="AlphaFoldDB" id="A0ABD0W474"/>
<feature type="transmembrane region" description="Helical" evidence="12">
    <location>
        <begin position="143"/>
        <end position="164"/>
    </location>
</feature>
<dbReference type="PANTHER" id="PTHR33021:SF408">
    <property type="entry name" value="PHYTOCYANIN DOMAIN-CONTAINING PROTEIN"/>
    <property type="match status" value="1"/>
</dbReference>
<evidence type="ECO:0000256" key="4">
    <source>
        <dbReference type="ARBA" id="ARBA00022723"/>
    </source>
</evidence>
<dbReference type="GO" id="GO:0009610">
    <property type="term" value="P:response to symbiotic fungus"/>
    <property type="evidence" value="ECO:0007669"/>
    <property type="project" value="UniProtKB-ARBA"/>
</dbReference>
<evidence type="ECO:0000256" key="8">
    <source>
        <dbReference type="ARBA" id="ARBA00023008"/>
    </source>
</evidence>
<evidence type="ECO:0000256" key="13">
    <source>
        <dbReference type="SAM" id="SignalP"/>
    </source>
</evidence>
<keyword evidence="9 12" id="KW-0472">Membrane</keyword>
<keyword evidence="6" id="KW-0249">Electron transport</keyword>
<keyword evidence="7 12" id="KW-1133">Transmembrane helix</keyword>
<dbReference type="GO" id="GO:0046872">
    <property type="term" value="F:metal ion binding"/>
    <property type="evidence" value="ECO:0007669"/>
    <property type="project" value="UniProtKB-KW"/>
</dbReference>
<sequence length="165" mass="17662">MALKLAIFIAMATVPAIVGATDFIVGDKDGWKLGVNYTEWAEDKDFRVGDRIVFNYVKGKHNVLKVSGPAFHSCNKTASSPLLTTGNDKIELTTAGRKWYICAIGDHCDKGMKLLIDVDEAETPAPAPSPTGGKGNSGSSANIIASFTYSYLVGLAAIWAMVIMF</sequence>
<dbReference type="Gene3D" id="2.60.40.420">
    <property type="entry name" value="Cupredoxins - blue copper proteins"/>
    <property type="match status" value="1"/>
</dbReference>
<evidence type="ECO:0000313" key="16">
    <source>
        <dbReference type="Proteomes" id="UP001552299"/>
    </source>
</evidence>
<dbReference type="PROSITE" id="PS51485">
    <property type="entry name" value="PHYTOCYANIN"/>
    <property type="match status" value="1"/>
</dbReference>
<dbReference type="CDD" id="cd04216">
    <property type="entry name" value="Phytocyanin"/>
    <property type="match status" value="1"/>
</dbReference>
<organism evidence="15 16">
    <name type="scientific">Dendrobium thyrsiflorum</name>
    <name type="common">Pinecone-like raceme dendrobium</name>
    <name type="synonym">Orchid</name>
    <dbReference type="NCBI Taxonomy" id="117978"/>
    <lineage>
        <taxon>Eukaryota</taxon>
        <taxon>Viridiplantae</taxon>
        <taxon>Streptophyta</taxon>
        <taxon>Embryophyta</taxon>
        <taxon>Tracheophyta</taxon>
        <taxon>Spermatophyta</taxon>
        <taxon>Magnoliopsida</taxon>
        <taxon>Liliopsida</taxon>
        <taxon>Asparagales</taxon>
        <taxon>Orchidaceae</taxon>
        <taxon>Epidendroideae</taxon>
        <taxon>Malaxideae</taxon>
        <taxon>Dendrobiinae</taxon>
        <taxon>Dendrobium</taxon>
    </lineage>
</organism>
<keyword evidence="4" id="KW-0479">Metal-binding</keyword>
<comment type="caution">
    <text evidence="15">The sequence shown here is derived from an EMBL/GenBank/DDBJ whole genome shotgun (WGS) entry which is preliminary data.</text>
</comment>
<feature type="chain" id="PRO_5044842136" description="Phytocyanin domain-containing protein" evidence="13">
    <location>
        <begin position="21"/>
        <end position="165"/>
    </location>
</feature>
<gene>
    <name evidence="15" type="ORF">M5K25_000302</name>
</gene>
<keyword evidence="16" id="KW-1185">Reference proteome</keyword>
<evidence type="ECO:0000259" key="14">
    <source>
        <dbReference type="PROSITE" id="PS51485"/>
    </source>
</evidence>
<feature type="signal peptide" evidence="13">
    <location>
        <begin position="1"/>
        <end position="20"/>
    </location>
</feature>
<evidence type="ECO:0000256" key="7">
    <source>
        <dbReference type="ARBA" id="ARBA00022989"/>
    </source>
</evidence>
<evidence type="ECO:0000256" key="9">
    <source>
        <dbReference type="ARBA" id="ARBA00023136"/>
    </source>
</evidence>
<evidence type="ECO:0000256" key="1">
    <source>
        <dbReference type="ARBA" id="ARBA00004479"/>
    </source>
</evidence>
<evidence type="ECO:0000256" key="2">
    <source>
        <dbReference type="ARBA" id="ARBA00022448"/>
    </source>
</evidence>
<reference evidence="15 16" key="1">
    <citation type="journal article" date="2024" name="Plant Biotechnol. J.">
        <title>Dendrobium thyrsiflorum genome and its molecular insights into genes involved in important horticultural traits.</title>
        <authorList>
            <person name="Chen B."/>
            <person name="Wang J.Y."/>
            <person name="Zheng P.J."/>
            <person name="Li K.L."/>
            <person name="Liang Y.M."/>
            <person name="Chen X.F."/>
            <person name="Zhang C."/>
            <person name="Zhao X."/>
            <person name="He X."/>
            <person name="Zhang G.Q."/>
            <person name="Liu Z.J."/>
            <person name="Xu Q."/>
        </authorList>
    </citation>
    <scope>NUCLEOTIDE SEQUENCE [LARGE SCALE GENOMIC DNA]</scope>
    <source>
        <strain evidence="15">GZMU011</strain>
    </source>
</reference>
<accession>A0ABD0W474</accession>
<name>A0ABD0W474_DENTH</name>
<keyword evidence="11" id="KW-0325">Glycoprotein</keyword>
<keyword evidence="5 13" id="KW-0732">Signal</keyword>
<dbReference type="InterPro" id="IPR039391">
    <property type="entry name" value="Phytocyanin-like"/>
</dbReference>
<dbReference type="EMBL" id="JANQDX010000001">
    <property type="protein sequence ID" value="KAL0928421.1"/>
    <property type="molecule type" value="Genomic_DNA"/>
</dbReference>
<evidence type="ECO:0000256" key="10">
    <source>
        <dbReference type="ARBA" id="ARBA00023157"/>
    </source>
</evidence>
<evidence type="ECO:0000256" key="12">
    <source>
        <dbReference type="SAM" id="Phobius"/>
    </source>
</evidence>
<comment type="subcellular location">
    <subcellularLocation>
        <location evidence="1">Membrane</location>
        <topology evidence="1">Single-pass type I membrane protein</topology>
    </subcellularLocation>
</comment>
<dbReference type="InterPro" id="IPR003245">
    <property type="entry name" value="Phytocyanin_dom"/>
</dbReference>
<proteinExistence type="predicted"/>
<dbReference type="Proteomes" id="UP001552299">
    <property type="component" value="Unassembled WGS sequence"/>
</dbReference>
<evidence type="ECO:0000256" key="3">
    <source>
        <dbReference type="ARBA" id="ARBA00022692"/>
    </source>
</evidence>